<dbReference type="Proteomes" id="UP000299102">
    <property type="component" value="Unassembled WGS sequence"/>
</dbReference>
<dbReference type="AlphaFoldDB" id="A0A4C1TEH3"/>
<dbReference type="InterPro" id="IPR041588">
    <property type="entry name" value="Integrase_H2C2"/>
</dbReference>
<dbReference type="OrthoDB" id="115435at2759"/>
<dbReference type="EMBL" id="BGZK01000052">
    <property type="protein sequence ID" value="GBP12544.1"/>
    <property type="molecule type" value="Genomic_DNA"/>
</dbReference>
<reference evidence="2 3" key="1">
    <citation type="journal article" date="2019" name="Commun. Biol.">
        <title>The bagworm genome reveals a unique fibroin gene that provides high tensile strength.</title>
        <authorList>
            <person name="Kono N."/>
            <person name="Nakamura H."/>
            <person name="Ohtoshi R."/>
            <person name="Tomita M."/>
            <person name="Numata K."/>
            <person name="Arakawa K."/>
        </authorList>
    </citation>
    <scope>NUCLEOTIDE SEQUENCE [LARGE SCALE GENOMIC DNA]</scope>
</reference>
<dbReference type="Gene3D" id="1.10.340.70">
    <property type="match status" value="1"/>
</dbReference>
<protein>
    <recommendedName>
        <fullName evidence="1">Integrase zinc-binding domain-containing protein</fullName>
    </recommendedName>
</protein>
<accession>A0A4C1TEH3</accession>
<organism evidence="2 3">
    <name type="scientific">Eumeta variegata</name>
    <name type="common">Bagworm moth</name>
    <name type="synonym">Eumeta japonica</name>
    <dbReference type="NCBI Taxonomy" id="151549"/>
    <lineage>
        <taxon>Eukaryota</taxon>
        <taxon>Metazoa</taxon>
        <taxon>Ecdysozoa</taxon>
        <taxon>Arthropoda</taxon>
        <taxon>Hexapoda</taxon>
        <taxon>Insecta</taxon>
        <taxon>Pterygota</taxon>
        <taxon>Neoptera</taxon>
        <taxon>Endopterygota</taxon>
        <taxon>Lepidoptera</taxon>
        <taxon>Glossata</taxon>
        <taxon>Ditrysia</taxon>
        <taxon>Tineoidea</taxon>
        <taxon>Psychidae</taxon>
        <taxon>Oiketicinae</taxon>
        <taxon>Eumeta</taxon>
    </lineage>
</organism>
<evidence type="ECO:0000259" key="1">
    <source>
        <dbReference type="Pfam" id="PF17921"/>
    </source>
</evidence>
<evidence type="ECO:0000313" key="2">
    <source>
        <dbReference type="EMBL" id="GBP12544.1"/>
    </source>
</evidence>
<dbReference type="Pfam" id="PF17921">
    <property type="entry name" value="Integrase_H2C2"/>
    <property type="match status" value="1"/>
</dbReference>
<evidence type="ECO:0000313" key="3">
    <source>
        <dbReference type="Proteomes" id="UP000299102"/>
    </source>
</evidence>
<sequence length="117" mass="13595">MYGNSGETLLENQRGSEFEDFVVEALVRMCILEEVLKEVRDEPWTGMHFGLTKTLEKLQERYTVKNTEKEVEKYMLKRHEGRAVPERCRLRHCGPVGGDIFQPLKPSGCPKRCFAFD</sequence>
<gene>
    <name evidence="2" type="ORF">EVAR_10215_1</name>
</gene>
<proteinExistence type="predicted"/>
<comment type="caution">
    <text evidence="2">The sequence shown here is derived from an EMBL/GenBank/DDBJ whole genome shotgun (WGS) entry which is preliminary data.</text>
</comment>
<keyword evidence="3" id="KW-1185">Reference proteome</keyword>
<feature type="domain" description="Integrase zinc-binding" evidence="1">
    <location>
        <begin position="33"/>
        <end position="74"/>
    </location>
</feature>
<name>A0A4C1TEH3_EUMVA</name>